<dbReference type="InterPro" id="IPR000620">
    <property type="entry name" value="EamA_dom"/>
</dbReference>
<feature type="transmembrane region" description="Helical" evidence="6">
    <location>
        <begin position="86"/>
        <end position="105"/>
    </location>
</feature>
<dbReference type="PANTHER" id="PTHR32322">
    <property type="entry name" value="INNER MEMBRANE TRANSPORTER"/>
    <property type="match status" value="1"/>
</dbReference>
<feature type="transmembrane region" description="Helical" evidence="6">
    <location>
        <begin position="34"/>
        <end position="54"/>
    </location>
</feature>
<feature type="transmembrane region" description="Helical" evidence="6">
    <location>
        <begin position="213"/>
        <end position="232"/>
    </location>
</feature>
<feature type="transmembrane region" description="Helical" evidence="6">
    <location>
        <begin position="244"/>
        <end position="262"/>
    </location>
</feature>
<evidence type="ECO:0000313" key="8">
    <source>
        <dbReference type="EMBL" id="NVN41643.1"/>
    </source>
</evidence>
<comment type="similarity">
    <text evidence="2">Belongs to the EamA transporter family.</text>
</comment>
<feature type="transmembrane region" description="Helical" evidence="6">
    <location>
        <begin position="148"/>
        <end position="168"/>
    </location>
</feature>
<feature type="transmembrane region" description="Helical" evidence="6">
    <location>
        <begin position="117"/>
        <end position="136"/>
    </location>
</feature>
<keyword evidence="4 6" id="KW-1133">Transmembrane helix</keyword>
<dbReference type="EMBL" id="JABXXR010000159">
    <property type="protein sequence ID" value="NVN41643.1"/>
    <property type="molecule type" value="Genomic_DNA"/>
</dbReference>
<evidence type="ECO:0000256" key="4">
    <source>
        <dbReference type="ARBA" id="ARBA00022989"/>
    </source>
</evidence>
<comment type="caution">
    <text evidence="8">The sequence shown here is derived from an EMBL/GenBank/DDBJ whole genome shotgun (WGS) entry which is preliminary data.</text>
</comment>
<feature type="transmembrane region" description="Helical" evidence="6">
    <location>
        <begin position="61"/>
        <end position="80"/>
    </location>
</feature>
<dbReference type="AlphaFoldDB" id="A0A850PFN2"/>
<dbReference type="InterPro" id="IPR037185">
    <property type="entry name" value="EmrE-like"/>
</dbReference>
<dbReference type="PANTHER" id="PTHR32322:SF2">
    <property type="entry name" value="EAMA DOMAIN-CONTAINING PROTEIN"/>
    <property type="match status" value="1"/>
</dbReference>
<feature type="domain" description="EamA" evidence="7">
    <location>
        <begin position="2"/>
        <end position="134"/>
    </location>
</feature>
<dbReference type="SUPFAM" id="SSF103481">
    <property type="entry name" value="Multidrug resistance efflux transporter EmrE"/>
    <property type="match status" value="2"/>
</dbReference>
<keyword evidence="5 6" id="KW-0472">Membrane</keyword>
<dbReference type="Proteomes" id="UP000585665">
    <property type="component" value="Unassembled WGS sequence"/>
</dbReference>
<dbReference type="Pfam" id="PF00892">
    <property type="entry name" value="EamA"/>
    <property type="match status" value="2"/>
</dbReference>
<comment type="subcellular location">
    <subcellularLocation>
        <location evidence="1">Membrane</location>
        <topology evidence="1">Multi-pass membrane protein</topology>
    </subcellularLocation>
</comment>
<name>A0A850PFN2_9PROT</name>
<sequence length="301" mass="31810">MTIFLFVSVVFLWGLTWFAIHLQVGGAPVDVAIFWRFALAAATLGTGLALTGRLRAPPRAILPWLIALGACLFSCNFLAIYGAETYLPSGIVSVVFSMATVLNALNQWLFFRQRPDARILAGGIIGVAGVALMLGIPATHTGDGAPAAWPGLLLALIGTTLFSCGNMISRRLARFQLGLVNTVFYGMTAGALLMAVVVRALGHTFTPPLTGAWLGGLLYLSLFGSVAGFLVYLDLMRRIGADRAAYTTILSPVIALAVSAVFEGAVWSTGMMAGLGLILLGNAIAFIRRRPTPQPAEVEQG</sequence>
<evidence type="ECO:0000256" key="6">
    <source>
        <dbReference type="SAM" id="Phobius"/>
    </source>
</evidence>
<proteinExistence type="inferred from homology"/>
<protein>
    <submittedName>
        <fullName evidence="8">DMT family transporter</fullName>
    </submittedName>
</protein>
<keyword evidence="3 6" id="KW-0812">Transmembrane</keyword>
<evidence type="ECO:0000313" key="9">
    <source>
        <dbReference type="Proteomes" id="UP000585665"/>
    </source>
</evidence>
<gene>
    <name evidence="8" type="ORF">HUK82_13870</name>
</gene>
<evidence type="ECO:0000256" key="1">
    <source>
        <dbReference type="ARBA" id="ARBA00004141"/>
    </source>
</evidence>
<evidence type="ECO:0000259" key="7">
    <source>
        <dbReference type="Pfam" id="PF00892"/>
    </source>
</evidence>
<accession>A0A850PFN2</accession>
<dbReference type="GO" id="GO:0016020">
    <property type="term" value="C:membrane"/>
    <property type="evidence" value="ECO:0007669"/>
    <property type="project" value="UniProtKB-SubCell"/>
</dbReference>
<reference evidence="8 9" key="1">
    <citation type="submission" date="2020-06" db="EMBL/GenBank/DDBJ databases">
        <title>Description of novel acetic acid bacteria.</title>
        <authorList>
            <person name="Sombolestani A."/>
        </authorList>
    </citation>
    <scope>NUCLEOTIDE SEQUENCE [LARGE SCALE GENOMIC DNA]</scope>
    <source>
        <strain evidence="8 9">LMG 27010</strain>
    </source>
</reference>
<dbReference type="InterPro" id="IPR050638">
    <property type="entry name" value="AA-Vitamin_Transporters"/>
</dbReference>
<organism evidence="8 9">
    <name type="scientific">Ameyamaea chiangmaiensis</name>
    <dbReference type="NCBI Taxonomy" id="442969"/>
    <lineage>
        <taxon>Bacteria</taxon>
        <taxon>Pseudomonadati</taxon>
        <taxon>Pseudomonadota</taxon>
        <taxon>Alphaproteobacteria</taxon>
        <taxon>Acetobacterales</taxon>
        <taxon>Acetobacteraceae</taxon>
        <taxon>Ameyamaea</taxon>
    </lineage>
</organism>
<evidence type="ECO:0000256" key="2">
    <source>
        <dbReference type="ARBA" id="ARBA00007362"/>
    </source>
</evidence>
<feature type="transmembrane region" description="Helical" evidence="6">
    <location>
        <begin position="268"/>
        <end position="287"/>
    </location>
</feature>
<evidence type="ECO:0000256" key="5">
    <source>
        <dbReference type="ARBA" id="ARBA00023136"/>
    </source>
</evidence>
<keyword evidence="9" id="KW-1185">Reference proteome</keyword>
<dbReference type="RefSeq" id="WP_176614524.1">
    <property type="nucleotide sequence ID" value="NZ_JABXXR010000159.1"/>
</dbReference>
<feature type="transmembrane region" description="Helical" evidence="6">
    <location>
        <begin position="180"/>
        <end position="201"/>
    </location>
</feature>
<feature type="domain" description="EamA" evidence="7">
    <location>
        <begin position="150"/>
        <end position="285"/>
    </location>
</feature>
<evidence type="ECO:0000256" key="3">
    <source>
        <dbReference type="ARBA" id="ARBA00022692"/>
    </source>
</evidence>
<dbReference type="Gene3D" id="1.10.3730.20">
    <property type="match status" value="1"/>
</dbReference>